<accession>A0AAD5MCJ7</accession>
<keyword evidence="2" id="KW-1185">Reference proteome</keyword>
<dbReference type="AlphaFoldDB" id="A0AAD5MCJ7"/>
<comment type="caution">
    <text evidence="1">The sequence shown here is derived from an EMBL/GenBank/DDBJ whole genome shotgun (WGS) entry which is preliminary data.</text>
</comment>
<dbReference type="Proteomes" id="UP001196413">
    <property type="component" value="Unassembled WGS sequence"/>
</dbReference>
<reference evidence="1" key="1">
    <citation type="submission" date="2021-06" db="EMBL/GenBank/DDBJ databases">
        <title>Parelaphostrongylus tenuis whole genome reference sequence.</title>
        <authorList>
            <person name="Garwood T.J."/>
            <person name="Larsen P.A."/>
            <person name="Fountain-Jones N.M."/>
            <person name="Garbe J.R."/>
            <person name="Macchietto M.G."/>
            <person name="Kania S.A."/>
            <person name="Gerhold R.W."/>
            <person name="Richards J.E."/>
            <person name="Wolf T.M."/>
        </authorList>
    </citation>
    <scope>NUCLEOTIDE SEQUENCE</scope>
    <source>
        <strain evidence="1">MNPRO001-30</strain>
        <tissue evidence="1">Meninges</tissue>
    </source>
</reference>
<dbReference type="EMBL" id="JAHQIW010001826">
    <property type="protein sequence ID" value="KAJ1353733.1"/>
    <property type="molecule type" value="Genomic_DNA"/>
</dbReference>
<gene>
    <name evidence="1" type="ORF">KIN20_010432</name>
</gene>
<sequence length="72" mass="8268">MTDGTKRTVEWSSRGCKHPLGRRERKMNGNCVGARIPMWRWTVQASICSSYCALTTSTFNDFDKDKKQAEHT</sequence>
<evidence type="ECO:0000313" key="2">
    <source>
        <dbReference type="Proteomes" id="UP001196413"/>
    </source>
</evidence>
<name>A0AAD5MCJ7_PARTN</name>
<protein>
    <submittedName>
        <fullName evidence="1">Uncharacterized protein</fullName>
    </submittedName>
</protein>
<organism evidence="1 2">
    <name type="scientific">Parelaphostrongylus tenuis</name>
    <name type="common">Meningeal worm</name>
    <dbReference type="NCBI Taxonomy" id="148309"/>
    <lineage>
        <taxon>Eukaryota</taxon>
        <taxon>Metazoa</taxon>
        <taxon>Ecdysozoa</taxon>
        <taxon>Nematoda</taxon>
        <taxon>Chromadorea</taxon>
        <taxon>Rhabditida</taxon>
        <taxon>Rhabditina</taxon>
        <taxon>Rhabditomorpha</taxon>
        <taxon>Strongyloidea</taxon>
        <taxon>Metastrongylidae</taxon>
        <taxon>Parelaphostrongylus</taxon>
    </lineage>
</organism>
<evidence type="ECO:0000313" key="1">
    <source>
        <dbReference type="EMBL" id="KAJ1353733.1"/>
    </source>
</evidence>
<proteinExistence type="predicted"/>